<reference evidence="5 6" key="1">
    <citation type="submission" date="2015-09" db="EMBL/GenBank/DDBJ databases">
        <authorList>
            <consortium name="Pathogen Informatics"/>
        </authorList>
    </citation>
    <scope>NUCLEOTIDE SEQUENCE [LARGE SCALE GENOMIC DNA]</scope>
    <source>
        <strain evidence="5 6">2789STDY5834928</strain>
    </source>
</reference>
<feature type="binding site" evidence="4">
    <location>
        <position position="223"/>
    </location>
    <ligand>
        <name>a divalent metal cation</name>
        <dbReference type="ChEBI" id="CHEBI:60240"/>
        <label>1</label>
    </ligand>
</feature>
<evidence type="ECO:0000256" key="1">
    <source>
        <dbReference type="ARBA" id="ARBA00006964"/>
    </source>
</evidence>
<dbReference type="Pfam" id="PF01784">
    <property type="entry name" value="DUF34_NIF3"/>
    <property type="match status" value="1"/>
</dbReference>
<dbReference type="GO" id="GO:0046872">
    <property type="term" value="F:metal ion binding"/>
    <property type="evidence" value="ECO:0007669"/>
    <property type="project" value="UniProtKB-KW"/>
</dbReference>
<dbReference type="GO" id="GO:0005737">
    <property type="term" value="C:cytoplasm"/>
    <property type="evidence" value="ECO:0007669"/>
    <property type="project" value="TreeGrafter"/>
</dbReference>
<comment type="similarity">
    <text evidence="1">Belongs to the GTP cyclohydrolase I type 2/NIF3 family.</text>
</comment>
<dbReference type="FunFam" id="3.40.1390.30:FF:000001">
    <property type="entry name" value="GTP cyclohydrolase 1 type 2"/>
    <property type="match status" value="1"/>
</dbReference>
<sequence>MKVSAIYDFLNEYAPFSVQDKFDNSGFLVGDMNAPVKGICLCLDITNAVIKEAVANKANLIISHHPVIFDPLKSVTEGMPVYELIKNKLNAVCVHTNADMTKNGVTDIMLDLLEFERSDKILEPVMPDGTGYGKICELPIATHAKALAECCKKAFDCTVVRYTETDRPIKRVAVCSGAGGSTLPLAAAAGCDALITGDIKHDVWIDAVNRDFCLIDAGHFHTENILCNYLCGVLSRKFHNTQIFVAQSSKDPCSYII</sequence>
<accession>A0A174ZKY2</accession>
<evidence type="ECO:0000256" key="3">
    <source>
        <dbReference type="ARBA" id="ARBA00022723"/>
    </source>
</evidence>
<evidence type="ECO:0000313" key="6">
    <source>
        <dbReference type="Proteomes" id="UP000095662"/>
    </source>
</evidence>
<feature type="binding site" evidence="4">
    <location>
        <position position="65"/>
    </location>
    <ligand>
        <name>a divalent metal cation</name>
        <dbReference type="ChEBI" id="CHEBI:60240"/>
        <label>1</label>
    </ligand>
</feature>
<dbReference type="InterPro" id="IPR002678">
    <property type="entry name" value="DUF34/NIF3"/>
</dbReference>
<proteinExistence type="inferred from homology"/>
<dbReference type="Gene3D" id="3.40.1390.30">
    <property type="entry name" value="NIF3 (NGG1p interacting factor 3)-like"/>
    <property type="match status" value="2"/>
</dbReference>
<dbReference type="Proteomes" id="UP000095662">
    <property type="component" value="Unassembled WGS sequence"/>
</dbReference>
<gene>
    <name evidence="5" type="ORF">ERS852540_01332</name>
</gene>
<organism evidence="5 6">
    <name type="scientific">[Eubacterium] siraeum</name>
    <dbReference type="NCBI Taxonomy" id="39492"/>
    <lineage>
        <taxon>Bacteria</taxon>
        <taxon>Bacillati</taxon>
        <taxon>Bacillota</taxon>
        <taxon>Clostridia</taxon>
        <taxon>Eubacteriales</taxon>
        <taxon>Oscillospiraceae</taxon>
        <taxon>Oscillospiraceae incertae sedis</taxon>
    </lineage>
</organism>
<feature type="binding site" evidence="4">
    <location>
        <position position="99"/>
    </location>
    <ligand>
        <name>a divalent metal cation</name>
        <dbReference type="ChEBI" id="CHEBI:60240"/>
        <label>1</label>
    </ligand>
</feature>
<protein>
    <recommendedName>
        <fullName evidence="2">GTP cyclohydrolase 1 type 2 homolog</fullName>
    </recommendedName>
</protein>
<evidence type="ECO:0000256" key="4">
    <source>
        <dbReference type="PIRSR" id="PIRSR602678-1"/>
    </source>
</evidence>
<feature type="binding site" evidence="4">
    <location>
        <position position="219"/>
    </location>
    <ligand>
        <name>a divalent metal cation</name>
        <dbReference type="ChEBI" id="CHEBI:60240"/>
        <label>1</label>
    </ligand>
</feature>
<dbReference type="InterPro" id="IPR036069">
    <property type="entry name" value="DUF34/NIF3_sf"/>
</dbReference>
<evidence type="ECO:0000313" key="5">
    <source>
        <dbReference type="EMBL" id="CUQ86622.1"/>
    </source>
</evidence>
<dbReference type="STRING" id="39492.ERS852540_01332"/>
<dbReference type="EMBL" id="CZBY01000009">
    <property type="protein sequence ID" value="CUQ86622.1"/>
    <property type="molecule type" value="Genomic_DNA"/>
</dbReference>
<dbReference type="SUPFAM" id="SSF102705">
    <property type="entry name" value="NIF3 (NGG1p interacting factor 3)-like"/>
    <property type="match status" value="1"/>
</dbReference>
<dbReference type="AlphaFoldDB" id="A0A174ZKY2"/>
<dbReference type="OrthoDB" id="9792792at2"/>
<dbReference type="PANTHER" id="PTHR13799">
    <property type="entry name" value="NGG1 INTERACTING FACTOR 3"/>
    <property type="match status" value="1"/>
</dbReference>
<keyword evidence="3 4" id="KW-0479">Metal-binding</keyword>
<dbReference type="NCBIfam" id="TIGR00486">
    <property type="entry name" value="YbgI_SA1388"/>
    <property type="match status" value="1"/>
</dbReference>
<name>A0A174ZKY2_9FIRM</name>
<dbReference type="PANTHER" id="PTHR13799:SF14">
    <property type="entry name" value="GTP CYCLOHYDROLASE 1 TYPE 2 HOMOLOG"/>
    <property type="match status" value="1"/>
</dbReference>
<evidence type="ECO:0000256" key="2">
    <source>
        <dbReference type="ARBA" id="ARBA00022112"/>
    </source>
</evidence>
<feature type="binding site" evidence="4">
    <location>
        <position position="64"/>
    </location>
    <ligand>
        <name>a divalent metal cation</name>
        <dbReference type="ChEBI" id="CHEBI:60240"/>
        <label>2</label>
    </ligand>
</feature>